<dbReference type="InterPro" id="IPR001343">
    <property type="entry name" value="Hemolysn_Ca-bd"/>
</dbReference>
<dbReference type="InterPro" id="IPR002035">
    <property type="entry name" value="VWF_A"/>
</dbReference>
<dbReference type="NCBIfam" id="NF033682">
    <property type="entry name" value="retention_LapA"/>
    <property type="match status" value="1"/>
</dbReference>
<dbReference type="InterPro" id="IPR040853">
    <property type="entry name" value="RapA2_cadherin-like"/>
</dbReference>
<dbReference type="InterPro" id="IPR047777">
    <property type="entry name" value="LapA-like_RM"/>
</dbReference>
<dbReference type="InterPro" id="IPR018511">
    <property type="entry name" value="Hemolysin-typ_Ca-bd_CS"/>
</dbReference>
<feature type="compositionally biased region" description="Gly residues" evidence="1">
    <location>
        <begin position="120"/>
        <end position="131"/>
    </location>
</feature>
<feature type="compositionally biased region" description="Polar residues" evidence="1">
    <location>
        <begin position="1214"/>
        <end position="1226"/>
    </location>
</feature>
<dbReference type="PROSITE" id="PS00330">
    <property type="entry name" value="HEMOLYSIN_CALCIUM"/>
    <property type="match status" value="3"/>
</dbReference>
<dbReference type="InterPro" id="IPR010221">
    <property type="entry name" value="VCBS_dom"/>
</dbReference>
<dbReference type="Pfam" id="PF17963">
    <property type="entry name" value="Big_9"/>
    <property type="match status" value="3"/>
</dbReference>
<comment type="caution">
    <text evidence="3">The sequence shown here is derived from an EMBL/GenBank/DDBJ whole genome shotgun (WGS) entry which is preliminary data.</text>
</comment>
<organism evidence="3 4">
    <name type="scientific">Pseudomonas aegrilactucae</name>
    <dbReference type="NCBI Taxonomy" id="2854028"/>
    <lineage>
        <taxon>Bacteria</taxon>
        <taxon>Pseudomonadati</taxon>
        <taxon>Pseudomonadota</taxon>
        <taxon>Gammaproteobacteria</taxon>
        <taxon>Pseudomonadales</taxon>
        <taxon>Pseudomonadaceae</taxon>
        <taxon>Pseudomonas</taxon>
    </lineage>
</organism>
<dbReference type="Pfam" id="PF13519">
    <property type="entry name" value="VWA_2"/>
    <property type="match status" value="1"/>
</dbReference>
<dbReference type="PANTHER" id="PTHR38340">
    <property type="entry name" value="S-LAYER PROTEIN"/>
    <property type="match status" value="1"/>
</dbReference>
<evidence type="ECO:0000259" key="2">
    <source>
        <dbReference type="PROSITE" id="PS50234"/>
    </source>
</evidence>
<dbReference type="SMART" id="SM00327">
    <property type="entry name" value="VWA"/>
    <property type="match status" value="1"/>
</dbReference>
<dbReference type="RefSeq" id="WP_217976585.1">
    <property type="nucleotide sequence ID" value="NZ_JAHTBI010000054.1"/>
</dbReference>
<evidence type="ECO:0000313" key="4">
    <source>
        <dbReference type="Proteomes" id="UP001106592"/>
    </source>
</evidence>
<keyword evidence="4" id="KW-1185">Reference proteome</keyword>
<reference evidence="3" key="1">
    <citation type="journal article" date="2022" name="Int. J. Syst. Evol. Microbiol.">
        <title>Pseudomonas aegrilactucae sp. nov. and Pseudomonas morbosilactucae sp. nov., pathogens causing bacterial rot of lettuce in Japan.</title>
        <authorList>
            <person name="Sawada H."/>
            <person name="Fujikawa T."/>
            <person name="Satou M."/>
        </authorList>
    </citation>
    <scope>NUCLEOTIDE SEQUENCE</scope>
    <source>
        <strain evidence="3">MAFF 301350</strain>
    </source>
</reference>
<dbReference type="CDD" id="cd00198">
    <property type="entry name" value="vWFA"/>
    <property type="match status" value="1"/>
</dbReference>
<reference evidence="3" key="2">
    <citation type="journal article" date="2023" name="Plant Pathol.">
        <title>Dismantling and reorganizing Pseudomonas marginalis sensu#lato.</title>
        <authorList>
            <person name="Sawada H."/>
            <person name="Fujikawa T."/>
            <person name="Satou M."/>
        </authorList>
    </citation>
    <scope>NUCLEOTIDE SEQUENCE</scope>
    <source>
        <strain evidence="3">MAFF 301350</strain>
    </source>
</reference>
<evidence type="ECO:0000256" key="1">
    <source>
        <dbReference type="SAM" id="MobiDB-lite"/>
    </source>
</evidence>
<feature type="region of interest" description="Disordered" evidence="1">
    <location>
        <begin position="103"/>
        <end position="131"/>
    </location>
</feature>
<dbReference type="Proteomes" id="UP001106592">
    <property type="component" value="Unassembled WGS sequence"/>
</dbReference>
<dbReference type="GO" id="GO:0005509">
    <property type="term" value="F:calcium ion binding"/>
    <property type="evidence" value="ECO:0007669"/>
    <property type="project" value="InterPro"/>
</dbReference>
<accession>A0A9Q2XLQ2</accession>
<gene>
    <name evidence="3" type="ORF">KUO17_16410</name>
</gene>
<feature type="domain" description="VWFA" evidence="2">
    <location>
        <begin position="1331"/>
        <end position="1516"/>
    </location>
</feature>
<dbReference type="PROSITE" id="PS50234">
    <property type="entry name" value="VWFA"/>
    <property type="match status" value="1"/>
</dbReference>
<dbReference type="InterPro" id="IPR019960">
    <property type="entry name" value="T1SS_VCA0849"/>
</dbReference>
<dbReference type="Pfam" id="PF17803">
    <property type="entry name" value="Cadherin_4"/>
    <property type="match status" value="1"/>
</dbReference>
<proteinExistence type="predicted"/>
<dbReference type="NCBIfam" id="TIGR03661">
    <property type="entry name" value="T1SS_VCA0849"/>
    <property type="match status" value="1"/>
</dbReference>
<sequence>MANSMIGVVSKVIGQVFAVAADGSRRVLNEGDRVFAGEQLETGPAGAVAVHLSNGAELTLGRDSSLSLTPELLANQAPHVNTTDPVTPTDAQLTDVQKLQQAIAAGADPSQDAEATAAGPGNGGAPGALGGGHSFVQLNEVAGRVDPIIGFPTAGFNNAPELPKPWLGGLDNDGDGPGIVVPPVLPPVNPPEPPTDHPVTLDGLKVEGGELTVYERNLEDGRSPDASSLTRSGTFTVTAPDGLQTLTVGGINVITGGVVSGFPQALTTPLGNTLTITGYNPDTGVVSYSYTLLDNESHPTGQGINNLSESFTVVATDTDGSKATGSLDVNIVDDVPQARPDTASVVEGGTVTGNVLVNDSLGADRPAPDQTVVGVRAGSDTSTSAIGSLGVGIAGTYGTLILNANGEAQYKSNPDSVAPPGAQDVFTYTIRDADGDVSTTTITINVTDCTLVATSDGDVTVYEKALDLTQDPQDLAPGTVVGSNPGSNAETGTGSLVGAVTGGSGAITYTLVGSTTGAYGQIQLNADGSYKYTLTSAPQIGNGNDGANIVSTETFTYKATDALGNTTTSTIVIKIVDDVPKAHADSTTVVEGGTVTGNVLDNDTFGADRPDLNQAVVGVRAGSDTSTSAIGSLGVGIAGTYGTLILNANGEAQYKSNPDSVTPPGAQDVFTYTIRDADGDESTTTITINVTDSKLVACPDDDVKVYEKALDLNQDPQDLAPGTVVGSNPNSTGETATGSLVGAVTGGSGALTYTLVGSTTGTYGQIQLNADGSYKYTLTSAPHVGNGNDGANIVSSETFTYQATDALGNTTTSTIVIRIVDDVPRAESDSATVVEGGTVTGNVLINDTFGADKPDLNQAVVGVRAGSDTSTPASGSLGVAIAGTYGTLILNANGEAQYKANTDAVTPDGAKDVFTYTLRDADGDESTTTLTINVTDSKLVACPDNDDIKVYERGLDLTQDTWDLAPGTVVGSAPERATETSIGNLQGTVSGGVGAITYSLVGSATGAYGQIQINADGSYKYTLTSAPHSGNGNDGANVDSTETFTFKATDSLGNTTTSTIVIKIVDDMPVAESDSATVIEGGTVTGNVLGNDVLGADGPALNGAVVGVRAGSDTSTSASGSLGVGIAGSYGTLILNANGEAVYKADPNAVNPTGAKDVFTYTIRDADGDESTTTLTINVTDSKLVACPDNDVKVYEKALDLTQDPQDLAPGSVVGSNPTSPGETATGSLVGSVHGGSGALTYTLVGSATGGYGQIQLNADGSYKYTLTSAPKTEGGLNDGPNVVSNETFTYKATDALGNSTTSSIVIRIVDDVPKAVDAARSITPGQVDTNLLLVIDISGSMADKSGVRGLTRMELAKEAIGALLDKYDDMGDVKVKVVTFATGASDRSEVWVTVDQAKALIKDLTPNGSTYYDSAVNVAQDAYKTAGKLEGAQSVSYFFSDGVPTSGHALTDTRTAAWENFLDQNGIKSYAIGLGNGVNAGNLNPAAYDGSTHTDTHSVVVTDLSQLGNVLSGTVQGAPITGSLMSGGDFGADGGFIKSLVIDGTTYTFDPKGQSNQGSYAASGGADRGVFDTTTNSITVKATLGGTLVVDMDNGQFTYTPPKDTGSNQVETIKFVASDNDGDLSSANLVINVNTNAVPVAGADHIITNIFAPSISVPAEALLANDSDANKDALGASPITFDTGWKKGADFTLGSTRPTIGFNGSDDTLANQERVIARSAFTGTAGSMTAALVVSGYLGAVSNANGNDEDVIKVSLREGETLTLDHNRTADRNLLMQWKDESGTYHTIADGGSFAAEHDGVYSIRLVNQVNDDGGKGAESYQLNMAINYAGAHEQAPTYNGTYTVSDGHGGSATGAVDINYQAGTTLNGTDHDDILLAGAGHDTLNGGAGNDVLVGGEGDDLLYGGEGNDLLIGGAGNDLLDGGAGIDTASYASAGSGVTVSLAELGEQNTVGAGLDRLVSIENLVGSNFDDKLTGDDHANTLTGGLGNDILIGGGGDDVLIGGPGNNTLTGGAGSDTFLWQQGNSGHDRLTDFTPGTDRLDLSQLLQGENATSASLDDYLHFKVNQTGTGVISTIEVSAVAGASPTQTIELAGVDLAHHYGVTAGAGGVISAGADTATIINGMLNDHSLKVDTV</sequence>
<protein>
    <submittedName>
        <fullName evidence="3">Retention module-containing protein</fullName>
    </submittedName>
</protein>
<name>A0A9Q2XLQ2_9PSED</name>
<dbReference type="PANTHER" id="PTHR38340:SF1">
    <property type="entry name" value="S-LAYER PROTEIN"/>
    <property type="match status" value="1"/>
</dbReference>
<dbReference type="Pfam" id="PF00353">
    <property type="entry name" value="HemolysinCabind"/>
    <property type="match status" value="2"/>
</dbReference>
<dbReference type="NCBIfam" id="TIGR01965">
    <property type="entry name" value="VCBS_repeat"/>
    <property type="match status" value="7"/>
</dbReference>
<feature type="region of interest" description="Disordered" evidence="1">
    <location>
        <begin position="1206"/>
        <end position="1230"/>
    </location>
</feature>
<dbReference type="EMBL" id="JAHTBI010000054">
    <property type="protein sequence ID" value="MBV6288594.1"/>
    <property type="molecule type" value="Genomic_DNA"/>
</dbReference>
<dbReference type="InterPro" id="IPR050557">
    <property type="entry name" value="RTX_toxin/Mannuronan_C5-epim"/>
</dbReference>
<evidence type="ECO:0000313" key="3">
    <source>
        <dbReference type="EMBL" id="MBV6288594.1"/>
    </source>
</evidence>